<keyword evidence="2" id="KW-1185">Reference proteome</keyword>
<evidence type="ECO:0000313" key="3">
    <source>
        <dbReference type="WBParaSite" id="Hba_16623"/>
    </source>
</evidence>
<evidence type="ECO:0000313" key="2">
    <source>
        <dbReference type="Proteomes" id="UP000095283"/>
    </source>
</evidence>
<reference evidence="3" key="1">
    <citation type="submission" date="2016-11" db="UniProtKB">
        <authorList>
            <consortium name="WormBaseParasite"/>
        </authorList>
    </citation>
    <scope>IDENTIFICATION</scope>
</reference>
<evidence type="ECO:0000256" key="1">
    <source>
        <dbReference type="SAM" id="MobiDB-lite"/>
    </source>
</evidence>
<accession>A0A1I7XGL9</accession>
<protein>
    <submittedName>
        <fullName evidence="3">ATS domain-containing protein</fullName>
    </submittedName>
</protein>
<dbReference type="Proteomes" id="UP000095283">
    <property type="component" value="Unplaced"/>
</dbReference>
<organism evidence="2 3">
    <name type="scientific">Heterorhabditis bacteriophora</name>
    <name type="common">Entomopathogenic nematode worm</name>
    <dbReference type="NCBI Taxonomy" id="37862"/>
    <lineage>
        <taxon>Eukaryota</taxon>
        <taxon>Metazoa</taxon>
        <taxon>Ecdysozoa</taxon>
        <taxon>Nematoda</taxon>
        <taxon>Chromadorea</taxon>
        <taxon>Rhabditida</taxon>
        <taxon>Rhabditina</taxon>
        <taxon>Rhabditomorpha</taxon>
        <taxon>Strongyloidea</taxon>
        <taxon>Heterorhabditidae</taxon>
        <taxon>Heterorhabditis</taxon>
    </lineage>
</organism>
<name>A0A1I7XGL9_HETBA</name>
<proteinExistence type="predicted"/>
<sequence>MCVLPLYWHEQLVVYDDYQLKPITSVHKDENDIEYIVQYTTTDILQKRTISNSPTVKKKTEVVEGSGNDSRSNLATSHPDMEIHGSGYGNDDEDGDSETIQGSGVPSDIVEGSGGIVVAHMITRPQLTTTTTTKTPPISYATSTTTQVCNFKYINYIYV</sequence>
<feature type="region of interest" description="Disordered" evidence="1">
    <location>
        <begin position="56"/>
        <end position="106"/>
    </location>
</feature>
<dbReference type="AlphaFoldDB" id="A0A1I7XGL9"/>
<feature type="compositionally biased region" description="Polar residues" evidence="1">
    <location>
        <begin position="67"/>
        <end position="76"/>
    </location>
</feature>
<dbReference type="WBParaSite" id="Hba_16623">
    <property type="protein sequence ID" value="Hba_16623"/>
    <property type="gene ID" value="Hba_16623"/>
</dbReference>